<dbReference type="PANTHER" id="PTHR47506">
    <property type="entry name" value="TRANSCRIPTIONAL REGULATORY PROTEIN"/>
    <property type="match status" value="1"/>
</dbReference>
<dbReference type="GO" id="GO:0003677">
    <property type="term" value="F:DNA binding"/>
    <property type="evidence" value="ECO:0007669"/>
    <property type="project" value="UniProtKB-UniRule"/>
</dbReference>
<sequence>MPRPANPATQARLVETGGDLVRRAGFHAVGVQEIASAASVPKGSFYNYFATKEAFGLAILDAYWDEIERDHLVKLGDETRCPAERVRAFFQGLSQMHADTGFGPGCLIGNLALEMGNTSDPIRARAAKLLRQWEEALAACLEEARRTGTLQSGLEPRSLAAILVEAFEGAVMRAKVERDAAAFVRFEALLAVFLPQLATAAPTQ</sequence>
<dbReference type="AlphaFoldDB" id="A0A177JX67"/>
<dbReference type="EMBL" id="LSTR01000025">
    <property type="protein sequence ID" value="OAH45416.1"/>
    <property type="molecule type" value="Genomic_DNA"/>
</dbReference>
<dbReference type="InterPro" id="IPR009057">
    <property type="entry name" value="Homeodomain-like_sf"/>
</dbReference>
<evidence type="ECO:0000256" key="4">
    <source>
        <dbReference type="PROSITE-ProRule" id="PRU00335"/>
    </source>
</evidence>
<evidence type="ECO:0000256" key="3">
    <source>
        <dbReference type="ARBA" id="ARBA00023163"/>
    </source>
</evidence>
<dbReference type="Pfam" id="PF00440">
    <property type="entry name" value="TetR_N"/>
    <property type="match status" value="1"/>
</dbReference>
<dbReference type="InterPro" id="IPR001647">
    <property type="entry name" value="HTH_TetR"/>
</dbReference>
<dbReference type="PROSITE" id="PS50977">
    <property type="entry name" value="HTH_TETR_2"/>
    <property type="match status" value="1"/>
</dbReference>
<evidence type="ECO:0000313" key="6">
    <source>
        <dbReference type="EMBL" id="OAH45416.1"/>
    </source>
</evidence>
<keyword evidence="3" id="KW-0804">Transcription</keyword>
<dbReference type="OrthoDB" id="9811084at2"/>
<name>A0A177JX67_SPHYA</name>
<keyword evidence="2 4" id="KW-0238">DNA-binding</keyword>
<evidence type="ECO:0000256" key="1">
    <source>
        <dbReference type="ARBA" id="ARBA00023015"/>
    </source>
</evidence>
<dbReference type="PANTHER" id="PTHR47506:SF6">
    <property type="entry name" value="HTH-TYPE TRANSCRIPTIONAL REPRESSOR NEMR"/>
    <property type="match status" value="1"/>
</dbReference>
<dbReference type="InterPro" id="IPR011075">
    <property type="entry name" value="TetR_C"/>
</dbReference>
<dbReference type="InterPro" id="IPR036271">
    <property type="entry name" value="Tet_transcr_reg_TetR-rel_C_sf"/>
</dbReference>
<comment type="caution">
    <text evidence="6">The sequence shown here is derived from an EMBL/GenBank/DDBJ whole genome shotgun (WGS) entry which is preliminary data.</text>
</comment>
<evidence type="ECO:0000256" key="2">
    <source>
        <dbReference type="ARBA" id="ARBA00023125"/>
    </source>
</evidence>
<dbReference type="SUPFAM" id="SSF46689">
    <property type="entry name" value="Homeodomain-like"/>
    <property type="match status" value="1"/>
</dbReference>
<protein>
    <recommendedName>
        <fullName evidence="5">HTH tetR-type domain-containing protein</fullName>
    </recommendedName>
</protein>
<keyword evidence="1" id="KW-0805">Transcription regulation</keyword>
<organism evidence="6 7">
    <name type="scientific">Sphingobium yanoikuyae</name>
    <name type="common">Sphingomonas yanoikuyae</name>
    <dbReference type="NCBI Taxonomy" id="13690"/>
    <lineage>
        <taxon>Bacteria</taxon>
        <taxon>Pseudomonadati</taxon>
        <taxon>Pseudomonadota</taxon>
        <taxon>Alphaproteobacteria</taxon>
        <taxon>Sphingomonadales</taxon>
        <taxon>Sphingomonadaceae</taxon>
        <taxon>Sphingobium</taxon>
    </lineage>
</organism>
<feature type="domain" description="HTH tetR-type" evidence="5">
    <location>
        <begin position="7"/>
        <end position="67"/>
    </location>
</feature>
<gene>
    <name evidence="6" type="ORF">AX777_17565</name>
</gene>
<feature type="DNA-binding region" description="H-T-H motif" evidence="4">
    <location>
        <begin position="30"/>
        <end position="49"/>
    </location>
</feature>
<evidence type="ECO:0000259" key="5">
    <source>
        <dbReference type="PROSITE" id="PS50977"/>
    </source>
</evidence>
<dbReference type="Pfam" id="PF16925">
    <property type="entry name" value="TetR_C_13"/>
    <property type="match status" value="1"/>
</dbReference>
<dbReference type="Proteomes" id="UP000077262">
    <property type="component" value="Unassembled WGS sequence"/>
</dbReference>
<proteinExistence type="predicted"/>
<evidence type="ECO:0000313" key="7">
    <source>
        <dbReference type="Proteomes" id="UP000077262"/>
    </source>
</evidence>
<accession>A0A177JX67</accession>
<reference evidence="6 7" key="1">
    <citation type="submission" date="2016-02" db="EMBL/GenBank/DDBJ databases">
        <authorList>
            <person name="Wen L."/>
            <person name="He K."/>
            <person name="Yang H."/>
        </authorList>
    </citation>
    <scope>NUCLEOTIDE SEQUENCE [LARGE SCALE GENOMIC DNA]</scope>
    <source>
        <strain evidence="6 7">CD09_2</strain>
    </source>
</reference>
<dbReference type="Gene3D" id="1.10.357.10">
    <property type="entry name" value="Tetracycline Repressor, domain 2"/>
    <property type="match status" value="1"/>
</dbReference>
<dbReference type="SUPFAM" id="SSF48498">
    <property type="entry name" value="Tetracyclin repressor-like, C-terminal domain"/>
    <property type="match status" value="1"/>
</dbReference>